<dbReference type="InterPro" id="IPR032880">
    <property type="entry name" value="CSC1/OSCA1-like_N"/>
</dbReference>
<evidence type="ECO:0000256" key="9">
    <source>
        <dbReference type="SAM" id="Phobius"/>
    </source>
</evidence>
<feature type="transmembrane region" description="Helical" evidence="9">
    <location>
        <begin position="595"/>
        <end position="621"/>
    </location>
</feature>
<evidence type="ECO:0000313" key="16">
    <source>
        <dbReference type="Proteomes" id="UP000290189"/>
    </source>
</evidence>
<comment type="subcellular location">
    <subcellularLocation>
        <location evidence="1">Membrane</location>
        <topology evidence="1">Multi-pass membrane protein</topology>
    </subcellularLocation>
</comment>
<evidence type="ECO:0000256" key="6">
    <source>
        <dbReference type="ARBA" id="ARBA00023136"/>
    </source>
</evidence>
<dbReference type="InterPro" id="IPR045122">
    <property type="entry name" value="Csc1-like"/>
</dbReference>
<protein>
    <recommendedName>
        <fullName evidence="17">CSC1/OSCA1-like 7TM region domain-containing protein</fullName>
    </recommendedName>
</protein>
<feature type="transmembrane region" description="Helical" evidence="9">
    <location>
        <begin position="115"/>
        <end position="132"/>
    </location>
</feature>
<evidence type="ECO:0000256" key="8">
    <source>
        <dbReference type="SAM" id="MobiDB-lite"/>
    </source>
</evidence>
<dbReference type="GO" id="GO:0005227">
    <property type="term" value="F:calcium-activated cation channel activity"/>
    <property type="evidence" value="ECO:0007669"/>
    <property type="project" value="InterPro"/>
</dbReference>
<evidence type="ECO:0008006" key="17">
    <source>
        <dbReference type="Google" id="ProtNLM"/>
    </source>
</evidence>
<reference evidence="14 16" key="2">
    <citation type="submission" date="2018-03" db="EMBL/GenBank/DDBJ databases">
        <authorList>
            <person name="Fogelqvist J."/>
        </authorList>
    </citation>
    <scope>NUCLEOTIDE SEQUENCE [LARGE SCALE GENOMIC DNA]</scope>
</reference>
<feature type="transmembrane region" description="Helical" evidence="9">
    <location>
        <begin position="380"/>
        <end position="406"/>
    </location>
</feature>
<evidence type="ECO:0000313" key="13">
    <source>
        <dbReference type="EMBL" id="CEO98018.1"/>
    </source>
</evidence>
<dbReference type="EMBL" id="CDSF01000082">
    <property type="protein sequence ID" value="CEO98018.1"/>
    <property type="molecule type" value="Genomic_DNA"/>
</dbReference>
<feature type="transmembrane region" description="Helical" evidence="9">
    <location>
        <begin position="660"/>
        <end position="678"/>
    </location>
</feature>
<name>A0A0G4IRL6_PLABS</name>
<dbReference type="AlphaFoldDB" id="A0A0G4IRL6"/>
<reference evidence="13 15" key="1">
    <citation type="submission" date="2015-02" db="EMBL/GenBank/DDBJ databases">
        <authorList>
            <person name="Chooi Y.-H."/>
        </authorList>
    </citation>
    <scope>NUCLEOTIDE SEQUENCE [LARGE SCALE GENOMIC DNA]</scope>
    <source>
        <strain evidence="13">E3</strain>
    </source>
</reference>
<dbReference type="STRING" id="37360.A0A0G4IRL6"/>
<dbReference type="OrthoDB" id="1689567at2759"/>
<feature type="transmembrane region" description="Helical" evidence="9">
    <location>
        <begin position="160"/>
        <end position="180"/>
    </location>
</feature>
<organism evidence="13 15">
    <name type="scientific">Plasmodiophora brassicae</name>
    <name type="common">Clubroot disease agent</name>
    <dbReference type="NCBI Taxonomy" id="37360"/>
    <lineage>
        <taxon>Eukaryota</taxon>
        <taxon>Sar</taxon>
        <taxon>Rhizaria</taxon>
        <taxon>Endomyxa</taxon>
        <taxon>Phytomyxea</taxon>
        <taxon>Plasmodiophorida</taxon>
        <taxon>Plasmodiophoridae</taxon>
        <taxon>Plasmodiophora</taxon>
    </lineage>
</organism>
<evidence type="ECO:0000259" key="11">
    <source>
        <dbReference type="Pfam" id="PF13967"/>
    </source>
</evidence>
<feature type="transmembrane region" description="Helical" evidence="9">
    <location>
        <begin position="470"/>
        <end position="495"/>
    </location>
</feature>
<comment type="similarity">
    <text evidence="2">Belongs to the CSC1 (TC 1.A.17) family.</text>
</comment>
<dbReference type="Pfam" id="PF14703">
    <property type="entry name" value="PHM7_cyt"/>
    <property type="match status" value="1"/>
</dbReference>
<gene>
    <name evidence="13" type="ORF">PBRA_006133</name>
    <name evidence="14" type="ORF">PLBR_LOCUS3373</name>
</gene>
<evidence type="ECO:0000256" key="7">
    <source>
        <dbReference type="SAM" id="Coils"/>
    </source>
</evidence>
<feature type="transmembrane region" description="Helical" evidence="9">
    <location>
        <begin position="432"/>
        <end position="450"/>
    </location>
</feature>
<feature type="compositionally biased region" description="Basic and acidic residues" evidence="8">
    <location>
        <begin position="785"/>
        <end position="801"/>
    </location>
</feature>
<evidence type="ECO:0000256" key="3">
    <source>
        <dbReference type="ARBA" id="ARBA00022448"/>
    </source>
</evidence>
<dbReference type="OMA" id="VVCAWAF"/>
<evidence type="ECO:0000313" key="14">
    <source>
        <dbReference type="EMBL" id="SPQ96158.1"/>
    </source>
</evidence>
<feature type="transmembrane region" description="Helical" evidence="9">
    <location>
        <begin position="564"/>
        <end position="589"/>
    </location>
</feature>
<keyword evidence="15" id="KW-1185">Reference proteome</keyword>
<dbReference type="GO" id="GO:0005886">
    <property type="term" value="C:plasma membrane"/>
    <property type="evidence" value="ECO:0007669"/>
    <property type="project" value="TreeGrafter"/>
</dbReference>
<evidence type="ECO:0000313" key="15">
    <source>
        <dbReference type="Proteomes" id="UP000039324"/>
    </source>
</evidence>
<evidence type="ECO:0000256" key="4">
    <source>
        <dbReference type="ARBA" id="ARBA00022692"/>
    </source>
</evidence>
<proteinExistence type="inferred from homology"/>
<dbReference type="PANTHER" id="PTHR13018:SF5">
    <property type="entry name" value="RE44586P"/>
    <property type="match status" value="1"/>
</dbReference>
<dbReference type="InterPro" id="IPR027815">
    <property type="entry name" value="CSC1/OSCA1-like_cyt"/>
</dbReference>
<evidence type="ECO:0000256" key="5">
    <source>
        <dbReference type="ARBA" id="ARBA00022989"/>
    </source>
</evidence>
<keyword evidence="7" id="KW-0175">Coiled coil</keyword>
<keyword evidence="14" id="KW-0496">Mitochondrion</keyword>
<dbReference type="EMBL" id="OVEO01000005">
    <property type="protein sequence ID" value="SPQ96158.1"/>
    <property type="molecule type" value="Genomic_DNA"/>
</dbReference>
<feature type="transmembrane region" description="Helical" evidence="9">
    <location>
        <begin position="633"/>
        <end position="654"/>
    </location>
</feature>
<feature type="domain" description="CSC1/OSCA1-like 7TM region" evidence="10">
    <location>
        <begin position="378"/>
        <end position="651"/>
    </location>
</feature>
<feature type="domain" description="CSC1/OSCA1-like N-terminal transmembrane" evidence="11">
    <location>
        <begin position="26"/>
        <end position="182"/>
    </location>
</feature>
<sequence>MADNNNDGGQGAIDMAQQADDTSLVSFVSSIWTNLIIMVVVFLVFAVASKKIGWVYRPRVVCPNSSERRAKPPNFNMLNLAWVYDLMRMPWEDIVPIVGVDAALYLRFFHVGIKFFAVTTVLGCTLLIPVNITNYDQGERSANFKMADLTIQNVAEGSGYLWSHVFVAYVSAVYLLYLLYKEYVAYVDMRHRYFLSNREEALRVEQMSVLLVDIPDDIKTDDDLDRYIRSRFDNGDVVANAILVKRSEDLAKLHDERADVVAQIEDAVAKLCRKADERKEEGTKTKRLKISEEELNDSIAKLRVKLDDLNEKIRSKQAESHDAYRTGFATFKTFAATATASQLPWTHEVLSMEAHVAPEPRDLYWPNLHLTRRARVIRQLVAAALFLLLFTTYTVPVAFITSITSLENLQAQFPMLAGYLEANPAVRGQLQGFLPGLAMIIFMAVLPPLLRFFATIKGVVSHSAIDRNVFIYYFYFQFVHFFLFACLTQGVMGLVKDKSLSDMNLDFLLQSLAKAVSTQANPFLIQIMTRSFTTVPLELLVISKLLLGSLKMTRARTARDVRDVTYAGTFAYGEYYPVYLMLFLYGIIYAPIAPLILPFCLALCVTCAVVYRYMFCFVYAHESESGGALFPHVFRRVVFGLGFAQVVLIALLIGKNCPQMCVAVLPLLGFTTWYYFFMERNFGSRAERLSLEEIRALDRYLVQASRRITLGDATALDHIRRPGHSAYKPVWEVEHDVDIDRIKDVAVRAHPLVVQMHHDPKVLHRLVSREFELLPGASNVRLSRIDETEDSERAGVDERRSSPPRLAWSSDNIAGEAPV</sequence>
<dbReference type="Proteomes" id="UP000039324">
    <property type="component" value="Unassembled WGS sequence"/>
</dbReference>
<dbReference type="PANTHER" id="PTHR13018">
    <property type="entry name" value="PROBABLE MEMBRANE PROTEIN DUF221-RELATED"/>
    <property type="match status" value="1"/>
</dbReference>
<keyword evidence="6 9" id="KW-0472">Membrane</keyword>
<evidence type="ECO:0000259" key="12">
    <source>
        <dbReference type="Pfam" id="PF14703"/>
    </source>
</evidence>
<geneLocation type="mitochondrion" evidence="14"/>
<keyword evidence="4 9" id="KW-0812">Transmembrane</keyword>
<keyword evidence="5 9" id="KW-1133">Transmembrane helix</keyword>
<dbReference type="Pfam" id="PF13967">
    <property type="entry name" value="RSN1_TM"/>
    <property type="match status" value="1"/>
</dbReference>
<accession>A0A0G4IRL6</accession>
<evidence type="ECO:0000256" key="1">
    <source>
        <dbReference type="ARBA" id="ARBA00004141"/>
    </source>
</evidence>
<feature type="transmembrane region" description="Helical" evidence="9">
    <location>
        <begin position="31"/>
        <end position="49"/>
    </location>
</feature>
<dbReference type="Pfam" id="PF02714">
    <property type="entry name" value="RSN1_7TM"/>
    <property type="match status" value="1"/>
</dbReference>
<feature type="coiled-coil region" evidence="7">
    <location>
        <begin position="261"/>
        <end position="319"/>
    </location>
</feature>
<dbReference type="Proteomes" id="UP000290189">
    <property type="component" value="Unassembled WGS sequence"/>
</dbReference>
<dbReference type="InterPro" id="IPR003864">
    <property type="entry name" value="CSC1/OSCA1-like_7TM"/>
</dbReference>
<feature type="domain" description="CSC1/OSCA1-like cytosolic" evidence="12">
    <location>
        <begin position="207"/>
        <end position="367"/>
    </location>
</feature>
<evidence type="ECO:0000256" key="2">
    <source>
        <dbReference type="ARBA" id="ARBA00007779"/>
    </source>
</evidence>
<evidence type="ECO:0000259" key="10">
    <source>
        <dbReference type="Pfam" id="PF02714"/>
    </source>
</evidence>
<keyword evidence="3" id="KW-0813">Transport</keyword>
<feature type="region of interest" description="Disordered" evidence="8">
    <location>
        <begin position="785"/>
        <end position="819"/>
    </location>
</feature>